<gene>
    <name evidence="2" type="ORF">AQ490_22970</name>
</gene>
<evidence type="ECO:0000259" key="1">
    <source>
        <dbReference type="PROSITE" id="PS50943"/>
    </source>
</evidence>
<dbReference type="SUPFAM" id="SSF47413">
    <property type="entry name" value="lambda repressor-like DNA-binding domains"/>
    <property type="match status" value="1"/>
</dbReference>
<dbReference type="AlphaFoldDB" id="A0A0T6LRR3"/>
<dbReference type="InterPro" id="IPR001387">
    <property type="entry name" value="Cro/C1-type_HTH"/>
</dbReference>
<dbReference type="Pfam" id="PF19054">
    <property type="entry name" value="DUF5753"/>
    <property type="match status" value="1"/>
</dbReference>
<name>A0A0T6LRR3_WENVI</name>
<sequence length="280" mass="31266">MSTDFQRARVVLGARLRELRTEAGLNGRDFAGRLGWPPSKVSKLENGKQTATLADVEAWAQACAQPEAAAELKGRLRGLETSYRSWRRQLAAGHRSVQEAIGLQHERTSTFRGFTGSVIPGIFQTEDYARHVLTRYAELHGNSRDVEQGVHARLRRQDNLHTPGKQYRVLVWEAALTVLICPPDVLAEQLDQLVTVAGLDTVSLGIIPLGVPVRIATGDDFWIHDDRLVIAETWHAEVWLDASEDVALYHRIWETLDEAAVYGRQAHRLIARARRAVSSG</sequence>
<keyword evidence="3" id="KW-1185">Reference proteome</keyword>
<accession>A0A0T6LRR3</accession>
<dbReference type="EMBL" id="LLZU01000018">
    <property type="protein sequence ID" value="KRV48741.1"/>
    <property type="molecule type" value="Genomic_DNA"/>
</dbReference>
<dbReference type="Proteomes" id="UP000050867">
    <property type="component" value="Unassembled WGS sequence"/>
</dbReference>
<dbReference type="PROSITE" id="PS50943">
    <property type="entry name" value="HTH_CROC1"/>
    <property type="match status" value="1"/>
</dbReference>
<dbReference type="STRING" id="76728.AQ490_22970"/>
<dbReference type="GO" id="GO:0003677">
    <property type="term" value="F:DNA binding"/>
    <property type="evidence" value="ECO:0007669"/>
    <property type="project" value="UniProtKB-KW"/>
</dbReference>
<evidence type="ECO:0000313" key="2">
    <source>
        <dbReference type="EMBL" id="KRV48741.1"/>
    </source>
</evidence>
<dbReference type="Pfam" id="PF13560">
    <property type="entry name" value="HTH_31"/>
    <property type="match status" value="1"/>
</dbReference>
<dbReference type="InterPro" id="IPR010982">
    <property type="entry name" value="Lambda_DNA-bd_dom_sf"/>
</dbReference>
<dbReference type="CDD" id="cd00093">
    <property type="entry name" value="HTH_XRE"/>
    <property type="match status" value="1"/>
</dbReference>
<dbReference type="SMART" id="SM00530">
    <property type="entry name" value="HTH_XRE"/>
    <property type="match status" value="1"/>
</dbReference>
<organism evidence="2 3">
    <name type="scientific">Wenjunlia vitaminophila</name>
    <name type="common">Streptomyces vitaminophilus</name>
    <dbReference type="NCBI Taxonomy" id="76728"/>
    <lineage>
        <taxon>Bacteria</taxon>
        <taxon>Bacillati</taxon>
        <taxon>Actinomycetota</taxon>
        <taxon>Actinomycetes</taxon>
        <taxon>Kitasatosporales</taxon>
        <taxon>Streptomycetaceae</taxon>
        <taxon>Wenjunlia</taxon>
    </lineage>
</organism>
<proteinExistence type="predicted"/>
<dbReference type="RefSeq" id="WP_018385214.1">
    <property type="nucleotide sequence ID" value="NZ_LLZU01000018.1"/>
</dbReference>
<keyword evidence="2" id="KW-0238">DNA-binding</keyword>
<dbReference type="Gene3D" id="1.10.260.40">
    <property type="entry name" value="lambda repressor-like DNA-binding domains"/>
    <property type="match status" value="1"/>
</dbReference>
<dbReference type="InterPro" id="IPR043917">
    <property type="entry name" value="DUF5753"/>
</dbReference>
<protein>
    <submittedName>
        <fullName evidence="2">DNA-binding protein</fullName>
    </submittedName>
</protein>
<evidence type="ECO:0000313" key="3">
    <source>
        <dbReference type="Proteomes" id="UP000050867"/>
    </source>
</evidence>
<comment type="caution">
    <text evidence="2">The sequence shown here is derived from an EMBL/GenBank/DDBJ whole genome shotgun (WGS) entry which is preliminary data.</text>
</comment>
<reference evidence="2 3" key="1">
    <citation type="submission" date="2015-10" db="EMBL/GenBank/DDBJ databases">
        <title>Draft genome sequence of pyrrolomycin-producing Streptomyces vitaminophilus.</title>
        <authorList>
            <person name="Graham D.E."/>
            <person name="Mahan K.M."/>
            <person name="Klingeman D.M."/>
            <person name="Hettich R.L."/>
            <person name="Parry R.J."/>
        </authorList>
    </citation>
    <scope>NUCLEOTIDE SEQUENCE [LARGE SCALE GENOMIC DNA]</scope>
    <source>
        <strain evidence="2 3">ATCC 31673</strain>
    </source>
</reference>
<dbReference type="eggNOG" id="COG1396">
    <property type="taxonomic scope" value="Bacteria"/>
</dbReference>
<dbReference type="OrthoDB" id="4966777at2"/>
<feature type="domain" description="HTH cro/C1-type" evidence="1">
    <location>
        <begin position="16"/>
        <end position="70"/>
    </location>
</feature>